<feature type="compositionally biased region" description="Polar residues" evidence="1">
    <location>
        <begin position="48"/>
        <end position="71"/>
    </location>
</feature>
<evidence type="ECO:0000256" key="1">
    <source>
        <dbReference type="SAM" id="MobiDB-lite"/>
    </source>
</evidence>
<sequence length="467" mass="52042">MPSVPTLIFRTWARRSSSRASLARHWKRPAAARVSFPARASGTPALPLSNTSRKSASCISLPSSRPMTRSWPSGLPRAWNMVARTAKPPPTGRSAAARTVSRRSRTKRRPIRVFRKPRTTAKRRTPSTKSWTKPTLTPAPMASRPLTGSPPSSNLLTSFRPIPPPAITGGAFVSTHLADEARAQVDAWASKWLPNSNIRIAFDYSGEMDEHWMDASLSFGVPQAFVVDRDGSIAFIGDPDELKFILPRVIDGSWRASAEAKNAESERIAEGELDALEKALLRRIRAATEIEDWKTTLSAIEEGINLFPDSINFHQWHVGTLIGRMRDMDAGWIALGQFARNAIERNSEDWLSAVLEQLFGWYDYSGLPSAERFSMGKELSERILRLYQQQALSRADSSLSVALYYHESGDNGRAVDVLEQALKFVDGESLPEVEKEVWLLQLLHTLAEYKGEQVCHGKYCVPPPKQP</sequence>
<reference evidence="2" key="2">
    <citation type="journal article" date="2004" name="J. Bacteriol.">
        <title>Symbiotic autoregulation of nifA expression in Rhizobium leguminosarum bv. viciae.</title>
        <authorList>
            <person name="Martinez M."/>
            <person name="Palacios J.M."/>
            <person name="Imperial J."/>
            <person name="Ruiz-Argueso T."/>
        </authorList>
    </citation>
    <scope>NUCLEOTIDE SEQUENCE</scope>
    <source>
        <plasmid evidence="2">pRL6JI</plasmid>
    </source>
</reference>
<feature type="region of interest" description="Disordered" evidence="1">
    <location>
        <begin position="84"/>
        <end position="151"/>
    </location>
</feature>
<protein>
    <submittedName>
        <fullName evidence="2">FixW3 protein</fullName>
    </submittedName>
</protein>
<organism evidence="2">
    <name type="scientific">Rhizobium leguminosarum bv. viciae</name>
    <dbReference type="NCBI Taxonomy" id="387"/>
    <lineage>
        <taxon>Bacteria</taxon>
        <taxon>Pseudomonadati</taxon>
        <taxon>Pseudomonadota</taxon>
        <taxon>Alphaproteobacteria</taxon>
        <taxon>Hyphomicrobiales</taxon>
        <taxon>Rhizobiaceae</taxon>
        <taxon>Rhizobium/Agrobacterium group</taxon>
        <taxon>Rhizobium</taxon>
    </lineage>
</organism>
<feature type="compositionally biased region" description="Basic residues" evidence="1">
    <location>
        <begin position="100"/>
        <end position="126"/>
    </location>
</feature>
<geneLocation type="plasmid" evidence="2">
    <name>pRL6JI</name>
</geneLocation>
<name>Q8RSP4_RHILV</name>
<feature type="region of interest" description="Disordered" evidence="1">
    <location>
        <begin position="45"/>
        <end position="72"/>
    </location>
</feature>
<proteinExistence type="predicted"/>
<dbReference type="AlphaFoldDB" id="Q8RSP4"/>
<accession>Q8RSP4</accession>
<evidence type="ECO:0000313" key="2">
    <source>
        <dbReference type="EMBL" id="CAD24022.1"/>
    </source>
</evidence>
<reference evidence="2" key="1">
    <citation type="thesis" date="2000" institute="Department of Biotecnologia" country="Universidad Politecnica Madrid, Madrid, Spain">
        <title>Regulacion simbiotica de la expresion del sistema hidrogenasa por NifA en R. leguminosarum bv. viciae.</title>
        <authorList>
            <person name="Martinez M."/>
        </authorList>
    </citation>
    <scope>NUCLEOTIDE SEQUENCE</scope>
    <source>
        <plasmid evidence="2">pRL6JI</plasmid>
    </source>
</reference>
<gene>
    <name evidence="2" type="primary">fixW3</name>
</gene>
<keyword evidence="2" id="KW-0614">Plasmid</keyword>
<dbReference type="EMBL" id="AJ431176">
    <property type="protein sequence ID" value="CAD24022.1"/>
    <property type="molecule type" value="Genomic_DNA"/>
</dbReference>